<accession>A0A0E9REG8</accession>
<evidence type="ECO:0000256" key="1">
    <source>
        <dbReference type="SAM" id="MobiDB-lite"/>
    </source>
</evidence>
<name>A0A0E9REG8_ANGAN</name>
<evidence type="ECO:0000313" key="2">
    <source>
        <dbReference type="EMBL" id="JAH27541.1"/>
    </source>
</evidence>
<proteinExistence type="predicted"/>
<dbReference type="AlphaFoldDB" id="A0A0E9REG8"/>
<feature type="region of interest" description="Disordered" evidence="1">
    <location>
        <begin position="1"/>
        <end position="30"/>
    </location>
</feature>
<protein>
    <submittedName>
        <fullName evidence="2">Uncharacterized protein</fullName>
    </submittedName>
</protein>
<reference evidence="2" key="2">
    <citation type="journal article" date="2015" name="Fish Shellfish Immunol.">
        <title>Early steps in the European eel (Anguilla anguilla)-Vibrio vulnificus interaction in the gills: Role of the RtxA13 toxin.</title>
        <authorList>
            <person name="Callol A."/>
            <person name="Pajuelo D."/>
            <person name="Ebbesson L."/>
            <person name="Teles M."/>
            <person name="MacKenzie S."/>
            <person name="Amaro C."/>
        </authorList>
    </citation>
    <scope>NUCLEOTIDE SEQUENCE</scope>
</reference>
<reference evidence="2" key="1">
    <citation type="submission" date="2014-11" db="EMBL/GenBank/DDBJ databases">
        <authorList>
            <person name="Amaro Gonzalez C."/>
        </authorList>
    </citation>
    <scope>NUCLEOTIDE SEQUENCE</scope>
</reference>
<sequence>MVEAKRRQEMDEQRDGDRRELEGERKKRRR</sequence>
<organism evidence="2">
    <name type="scientific">Anguilla anguilla</name>
    <name type="common">European freshwater eel</name>
    <name type="synonym">Muraena anguilla</name>
    <dbReference type="NCBI Taxonomy" id="7936"/>
    <lineage>
        <taxon>Eukaryota</taxon>
        <taxon>Metazoa</taxon>
        <taxon>Chordata</taxon>
        <taxon>Craniata</taxon>
        <taxon>Vertebrata</taxon>
        <taxon>Euteleostomi</taxon>
        <taxon>Actinopterygii</taxon>
        <taxon>Neopterygii</taxon>
        <taxon>Teleostei</taxon>
        <taxon>Anguilliformes</taxon>
        <taxon>Anguillidae</taxon>
        <taxon>Anguilla</taxon>
    </lineage>
</organism>
<dbReference type="EMBL" id="GBXM01081036">
    <property type="protein sequence ID" value="JAH27541.1"/>
    <property type="molecule type" value="Transcribed_RNA"/>
</dbReference>